<dbReference type="Gene3D" id="3.40.630.30">
    <property type="match status" value="1"/>
</dbReference>
<dbReference type="SUPFAM" id="SSF55729">
    <property type="entry name" value="Acyl-CoA N-acyltransferases (Nat)"/>
    <property type="match status" value="1"/>
</dbReference>
<sequence length="78" mass="9250">MDEDEQGKGYMKEALKLVTEYGFDEFNLHRIEASALVDNKKSQSVLRACNFKELGINKNYLFINGKWRDHITYYILRE</sequence>
<evidence type="ECO:0000256" key="1">
    <source>
        <dbReference type="ARBA" id="ARBA00022679"/>
    </source>
</evidence>
<reference evidence="5" key="1">
    <citation type="submission" date="2019-08" db="EMBL/GenBank/DDBJ databases">
        <authorList>
            <person name="Kucharzyk K."/>
            <person name="Murdoch R.W."/>
            <person name="Higgins S."/>
            <person name="Loffler F."/>
        </authorList>
    </citation>
    <scope>NUCLEOTIDE SEQUENCE</scope>
</reference>
<dbReference type="PANTHER" id="PTHR43792:SF8">
    <property type="entry name" value="[RIBOSOMAL PROTEIN US5]-ALANINE N-ACETYLTRANSFERASE"/>
    <property type="match status" value="1"/>
</dbReference>
<dbReference type="GO" id="GO:0005737">
    <property type="term" value="C:cytoplasm"/>
    <property type="evidence" value="ECO:0007669"/>
    <property type="project" value="TreeGrafter"/>
</dbReference>
<accession>A0A645IE35</accession>
<keyword evidence="2" id="KW-0012">Acyltransferase</keyword>
<evidence type="ECO:0000313" key="5">
    <source>
        <dbReference type="EMBL" id="MPN49102.1"/>
    </source>
</evidence>
<dbReference type="AlphaFoldDB" id="A0A645IE35"/>
<dbReference type="InterPro" id="IPR000182">
    <property type="entry name" value="GNAT_dom"/>
</dbReference>
<dbReference type="InterPro" id="IPR016181">
    <property type="entry name" value="Acyl_CoA_acyltransferase"/>
</dbReference>
<comment type="caution">
    <text evidence="5">The sequence shown here is derived from an EMBL/GenBank/DDBJ whole genome shotgun (WGS) entry which is preliminary data.</text>
</comment>
<keyword evidence="1" id="KW-0808">Transferase</keyword>
<name>A0A645IE35_9ZZZZ</name>
<dbReference type="PANTHER" id="PTHR43792">
    <property type="entry name" value="GNAT FAMILY, PUTATIVE (AFU_ORTHOLOGUE AFUA_3G00765)-RELATED-RELATED"/>
    <property type="match status" value="1"/>
</dbReference>
<organism evidence="5">
    <name type="scientific">bioreactor metagenome</name>
    <dbReference type="NCBI Taxonomy" id="1076179"/>
    <lineage>
        <taxon>unclassified sequences</taxon>
        <taxon>metagenomes</taxon>
        <taxon>ecological metagenomes</taxon>
    </lineage>
</organism>
<dbReference type="Pfam" id="PF13302">
    <property type="entry name" value="Acetyltransf_3"/>
    <property type="match status" value="1"/>
</dbReference>
<comment type="similarity">
    <text evidence="3">Belongs to the acetyltransferase family. RimJ subfamily.</text>
</comment>
<proteinExistence type="inferred from homology"/>
<evidence type="ECO:0000256" key="3">
    <source>
        <dbReference type="ARBA" id="ARBA00038502"/>
    </source>
</evidence>
<dbReference type="EMBL" id="VSSQ01112049">
    <property type="protein sequence ID" value="MPN49102.1"/>
    <property type="molecule type" value="Genomic_DNA"/>
</dbReference>
<feature type="domain" description="N-acetyltransferase" evidence="4">
    <location>
        <begin position="1"/>
        <end position="78"/>
    </location>
</feature>
<dbReference type="PROSITE" id="PS51186">
    <property type="entry name" value="GNAT"/>
    <property type="match status" value="1"/>
</dbReference>
<dbReference type="GO" id="GO:0008999">
    <property type="term" value="F:protein-N-terminal-alanine acetyltransferase activity"/>
    <property type="evidence" value="ECO:0007669"/>
    <property type="project" value="TreeGrafter"/>
</dbReference>
<gene>
    <name evidence="5" type="ORF">SDC9_196715</name>
</gene>
<evidence type="ECO:0000259" key="4">
    <source>
        <dbReference type="PROSITE" id="PS51186"/>
    </source>
</evidence>
<protein>
    <recommendedName>
        <fullName evidence="4">N-acetyltransferase domain-containing protein</fullName>
    </recommendedName>
</protein>
<evidence type="ECO:0000256" key="2">
    <source>
        <dbReference type="ARBA" id="ARBA00023315"/>
    </source>
</evidence>
<dbReference type="InterPro" id="IPR051531">
    <property type="entry name" value="N-acetyltransferase"/>
</dbReference>